<evidence type="ECO:0000313" key="3">
    <source>
        <dbReference type="Proteomes" id="UP000001307"/>
    </source>
</evidence>
<gene>
    <name evidence="2" type="ORF">GSOID_T00004482001</name>
</gene>
<sequence length="46" mass="4974">MAPAAGLLLAAVLDTVVIAVDVDVLVQLTNFHYLSSNRNLRKSVKH</sequence>
<dbReference type="InParanoid" id="E4X9D3"/>
<accession>E4X9D3</accession>
<feature type="chain" id="PRO_5003192723" description="SSD domain-containing protein" evidence="1">
    <location>
        <begin position="20"/>
        <end position="46"/>
    </location>
</feature>
<protein>
    <recommendedName>
        <fullName evidence="4">SSD domain-containing protein</fullName>
    </recommendedName>
</protein>
<dbReference type="AlphaFoldDB" id="E4X9D3"/>
<feature type="signal peptide" evidence="1">
    <location>
        <begin position="1"/>
        <end position="19"/>
    </location>
</feature>
<name>E4X9D3_OIKDI</name>
<evidence type="ECO:0000313" key="2">
    <source>
        <dbReference type="EMBL" id="CBY19062.1"/>
    </source>
</evidence>
<keyword evidence="1" id="KW-0732">Signal</keyword>
<evidence type="ECO:0000256" key="1">
    <source>
        <dbReference type="SAM" id="SignalP"/>
    </source>
</evidence>
<reference evidence="2" key="1">
    <citation type="journal article" date="2010" name="Science">
        <title>Plasticity of animal genome architecture unmasked by rapid evolution of a pelagic tunicate.</title>
        <authorList>
            <person name="Denoeud F."/>
            <person name="Henriet S."/>
            <person name="Mungpakdee S."/>
            <person name="Aury J.M."/>
            <person name="Da Silva C."/>
            <person name="Brinkmann H."/>
            <person name="Mikhaleva J."/>
            <person name="Olsen L.C."/>
            <person name="Jubin C."/>
            <person name="Canestro C."/>
            <person name="Bouquet J.M."/>
            <person name="Danks G."/>
            <person name="Poulain J."/>
            <person name="Campsteijn C."/>
            <person name="Adamski M."/>
            <person name="Cross I."/>
            <person name="Yadetie F."/>
            <person name="Muffato M."/>
            <person name="Louis A."/>
            <person name="Butcher S."/>
            <person name="Tsagkogeorga G."/>
            <person name="Konrad A."/>
            <person name="Singh S."/>
            <person name="Jensen M.F."/>
            <person name="Cong E.H."/>
            <person name="Eikeseth-Otteraa H."/>
            <person name="Noel B."/>
            <person name="Anthouard V."/>
            <person name="Porcel B.M."/>
            <person name="Kachouri-Lafond R."/>
            <person name="Nishino A."/>
            <person name="Ugolini M."/>
            <person name="Chourrout P."/>
            <person name="Nishida H."/>
            <person name="Aasland R."/>
            <person name="Huzurbazar S."/>
            <person name="Westhof E."/>
            <person name="Delsuc F."/>
            <person name="Lehrach H."/>
            <person name="Reinhardt R."/>
            <person name="Weissenbach J."/>
            <person name="Roy S.W."/>
            <person name="Artiguenave F."/>
            <person name="Postlethwait J.H."/>
            <person name="Manak J.R."/>
            <person name="Thompson E.M."/>
            <person name="Jaillon O."/>
            <person name="Du Pasquier L."/>
            <person name="Boudinot P."/>
            <person name="Liberles D.A."/>
            <person name="Volff J.N."/>
            <person name="Philippe H."/>
            <person name="Lenhard B."/>
            <person name="Roest Crollius H."/>
            <person name="Wincker P."/>
            <person name="Chourrout D."/>
        </authorList>
    </citation>
    <scope>NUCLEOTIDE SEQUENCE [LARGE SCALE GENOMIC DNA]</scope>
</reference>
<dbReference type="Proteomes" id="UP000001307">
    <property type="component" value="Unassembled WGS sequence"/>
</dbReference>
<organism evidence="2">
    <name type="scientific">Oikopleura dioica</name>
    <name type="common">Tunicate</name>
    <dbReference type="NCBI Taxonomy" id="34765"/>
    <lineage>
        <taxon>Eukaryota</taxon>
        <taxon>Metazoa</taxon>
        <taxon>Chordata</taxon>
        <taxon>Tunicata</taxon>
        <taxon>Appendicularia</taxon>
        <taxon>Copelata</taxon>
        <taxon>Oikopleuridae</taxon>
        <taxon>Oikopleura</taxon>
    </lineage>
</organism>
<proteinExistence type="predicted"/>
<keyword evidence="3" id="KW-1185">Reference proteome</keyword>
<evidence type="ECO:0008006" key="4">
    <source>
        <dbReference type="Google" id="ProtNLM"/>
    </source>
</evidence>
<dbReference type="EMBL" id="FN653030">
    <property type="protein sequence ID" value="CBY19062.1"/>
    <property type="molecule type" value="Genomic_DNA"/>
</dbReference>